<sequence>MPLTCFDAETVRWLARAMLTASQADGSSTDQDRRVIAHAVMAMGMSDTDVPDTGTSADALAAAVPLPAARRLAIELMTILILAGEATPAKAAELRRFARALSVDEPAIEHVEDTAAGRHQKARRDFRRRYLLNNGMRPGAASLWLVLRILAGHTHDPALLAQYEALAELADDTLGKHYWIYAKQSKLPFPGQKRGGVFESNLYHDISHLIGDYPMTPAGELAVSFFTAGYRRLDGFDHIVFALYQFHRGVKISIGAPTATRAFAPDACFAAWARGSRMTEDLSTRTEFWSLMTLPLHEVRATLGVI</sequence>
<accession>A0ABD4E6T6</accession>
<reference evidence="1 2" key="1">
    <citation type="submission" date="2015-11" db="EMBL/GenBank/DDBJ databases">
        <title>Expanding the genomic diversity of Burkholderia species for the development of highly accurate diagnostics.</title>
        <authorList>
            <person name="Sahl J."/>
            <person name="Keim P."/>
            <person name="Wagner D."/>
        </authorList>
    </citation>
    <scope>NUCLEOTIDE SEQUENCE [LARGE SCALE GENOMIC DNA]</scope>
    <source>
        <strain evidence="1 2">MSMB1585WGS</strain>
    </source>
</reference>
<comment type="caution">
    <text evidence="1">The sequence shown here is derived from an EMBL/GenBank/DDBJ whole genome shotgun (WGS) entry which is preliminary data.</text>
</comment>
<dbReference type="Proteomes" id="UP000057910">
    <property type="component" value="Unassembled WGS sequence"/>
</dbReference>
<dbReference type="AlphaFoldDB" id="A0ABD4E6T6"/>
<evidence type="ECO:0000313" key="2">
    <source>
        <dbReference type="Proteomes" id="UP000057910"/>
    </source>
</evidence>
<gene>
    <name evidence="1" type="ORF">WJ68_05670</name>
</gene>
<dbReference type="RefSeq" id="WP_060038863.1">
    <property type="nucleotide sequence ID" value="NZ_LPAD01000034.1"/>
</dbReference>
<proteinExistence type="predicted"/>
<dbReference type="SUPFAM" id="SSF158682">
    <property type="entry name" value="TerB-like"/>
    <property type="match status" value="1"/>
</dbReference>
<name>A0ABD4E6T6_9BURK</name>
<dbReference type="EMBL" id="LPAD01000034">
    <property type="protein sequence ID" value="KVN88989.1"/>
    <property type="molecule type" value="Genomic_DNA"/>
</dbReference>
<organism evidence="1 2">
    <name type="scientific">Burkholderia ubonensis</name>
    <dbReference type="NCBI Taxonomy" id="101571"/>
    <lineage>
        <taxon>Bacteria</taxon>
        <taxon>Pseudomonadati</taxon>
        <taxon>Pseudomonadota</taxon>
        <taxon>Betaproteobacteria</taxon>
        <taxon>Burkholderiales</taxon>
        <taxon>Burkholderiaceae</taxon>
        <taxon>Burkholderia</taxon>
        <taxon>Burkholderia cepacia complex</taxon>
    </lineage>
</organism>
<dbReference type="InterPro" id="IPR029024">
    <property type="entry name" value="TerB-like"/>
</dbReference>
<evidence type="ECO:0000313" key="1">
    <source>
        <dbReference type="EMBL" id="KVN88989.1"/>
    </source>
</evidence>
<protein>
    <submittedName>
        <fullName evidence="1">Uncharacterized protein</fullName>
    </submittedName>
</protein>